<sequence>MRLNRPTDPDAIDLDAVDFIDSTLYGDGEPHAIWHAMRQRDPLRWQAVGDELGFWSVTKMADADLVLRDHTKFTSQRGTMLFLLGKDDPARGRQMAATDPPRHTRMRVPLQRALAPKAIERYRDAIREEVRRVLAPALTGEPYDFAANMMVMPMATAGRIMDLPREDWPRLTRLTAMSIAPDDPEFAGEGGAQATLEAAHRELFAYFHDIVRARRRNLGDDLISLLLTMDVEGSPIEVGAVLANCYSLLLGANITTPFVPIAALDHLIGTPQLRDWMNDPDALTLGVDEAVRWASPANHFMRYAIDDVEIRGKQISAGDAVVVWLGAANRDEEYFDDPFTFDYRRKPNKHIAFGIGPHYCVGHSVARLSLRTLFEELFTTFEDFEPAGEVQHLRSNFVAGIKHMPIVARVRQGALAGLGS</sequence>
<dbReference type="GO" id="GO:0008395">
    <property type="term" value="F:steroid hydroxylase activity"/>
    <property type="evidence" value="ECO:0007669"/>
    <property type="project" value="TreeGrafter"/>
</dbReference>
<keyword evidence="2" id="KW-0503">Monooxygenase</keyword>
<dbReference type="STRING" id="546364.SAMN04489730_3529"/>
<dbReference type="Gene3D" id="1.10.630.10">
    <property type="entry name" value="Cytochrome P450"/>
    <property type="match status" value="1"/>
</dbReference>
<keyword evidence="2" id="KW-0408">Iron</keyword>
<dbReference type="GO" id="GO:0005506">
    <property type="term" value="F:iron ion binding"/>
    <property type="evidence" value="ECO:0007669"/>
    <property type="project" value="InterPro"/>
</dbReference>
<dbReference type="PROSITE" id="PS00086">
    <property type="entry name" value="CYTOCHROME_P450"/>
    <property type="match status" value="1"/>
</dbReference>
<dbReference type="GO" id="GO:0006707">
    <property type="term" value="P:cholesterol catabolic process"/>
    <property type="evidence" value="ECO:0007669"/>
    <property type="project" value="TreeGrafter"/>
</dbReference>
<keyword evidence="2" id="KW-0479">Metal-binding</keyword>
<accession>A0A1K1RM61</accession>
<dbReference type="Proteomes" id="UP000182740">
    <property type="component" value="Unassembled WGS sequence"/>
</dbReference>
<proteinExistence type="inferred from homology"/>
<name>A0A1K1RM61_9PSEU</name>
<evidence type="ECO:0000313" key="3">
    <source>
        <dbReference type="EMBL" id="SFW72940.1"/>
    </source>
</evidence>
<protein>
    <submittedName>
        <fullName evidence="3">Cytochrome P450</fullName>
    </submittedName>
</protein>
<dbReference type="PANTHER" id="PTHR46696:SF4">
    <property type="entry name" value="BIOTIN BIOSYNTHESIS CYTOCHROME P450"/>
    <property type="match status" value="1"/>
</dbReference>
<evidence type="ECO:0000256" key="1">
    <source>
        <dbReference type="ARBA" id="ARBA00010617"/>
    </source>
</evidence>
<dbReference type="OrthoDB" id="5241086at2"/>
<keyword evidence="4" id="KW-1185">Reference proteome</keyword>
<dbReference type="InterPro" id="IPR036396">
    <property type="entry name" value="Cyt_P450_sf"/>
</dbReference>
<keyword evidence="2" id="KW-0349">Heme</keyword>
<dbReference type="PANTHER" id="PTHR46696">
    <property type="entry name" value="P450, PUTATIVE (EUROFUNG)-RELATED"/>
    <property type="match status" value="1"/>
</dbReference>
<evidence type="ECO:0000313" key="4">
    <source>
        <dbReference type="Proteomes" id="UP000182740"/>
    </source>
</evidence>
<dbReference type="EMBL" id="FPJG01000006">
    <property type="protein sequence ID" value="SFW72940.1"/>
    <property type="molecule type" value="Genomic_DNA"/>
</dbReference>
<evidence type="ECO:0000256" key="2">
    <source>
        <dbReference type="RuleBase" id="RU000461"/>
    </source>
</evidence>
<keyword evidence="2" id="KW-0560">Oxidoreductase</keyword>
<dbReference type="InterPro" id="IPR017972">
    <property type="entry name" value="Cyt_P450_CS"/>
</dbReference>
<dbReference type="SUPFAM" id="SSF48264">
    <property type="entry name" value="Cytochrome P450"/>
    <property type="match status" value="1"/>
</dbReference>
<dbReference type="InterPro" id="IPR001128">
    <property type="entry name" value="Cyt_P450"/>
</dbReference>
<dbReference type="AlphaFoldDB" id="A0A1K1RM61"/>
<reference evidence="4" key="1">
    <citation type="submission" date="2016-11" db="EMBL/GenBank/DDBJ databases">
        <authorList>
            <person name="Varghese N."/>
            <person name="Submissions S."/>
        </authorList>
    </citation>
    <scope>NUCLEOTIDE SEQUENCE [LARGE SCALE GENOMIC DNA]</scope>
    <source>
        <strain evidence="4">DSM 44671</strain>
    </source>
</reference>
<dbReference type="GO" id="GO:0020037">
    <property type="term" value="F:heme binding"/>
    <property type="evidence" value="ECO:0007669"/>
    <property type="project" value="InterPro"/>
</dbReference>
<comment type="similarity">
    <text evidence="1 2">Belongs to the cytochrome P450 family.</text>
</comment>
<dbReference type="Pfam" id="PF00067">
    <property type="entry name" value="p450"/>
    <property type="match status" value="1"/>
</dbReference>
<dbReference type="PRINTS" id="PR00359">
    <property type="entry name" value="BP450"/>
</dbReference>
<dbReference type="RefSeq" id="WP_072477310.1">
    <property type="nucleotide sequence ID" value="NZ_FPJG01000006.1"/>
</dbReference>
<dbReference type="CDD" id="cd11033">
    <property type="entry name" value="CYP142-like"/>
    <property type="match status" value="1"/>
</dbReference>
<dbReference type="GO" id="GO:0036199">
    <property type="term" value="F:cholest-4-en-3-one 26-monooxygenase activity"/>
    <property type="evidence" value="ECO:0007669"/>
    <property type="project" value="TreeGrafter"/>
</dbReference>
<organism evidence="3 4">
    <name type="scientific">Amycolatopsis australiensis</name>
    <dbReference type="NCBI Taxonomy" id="546364"/>
    <lineage>
        <taxon>Bacteria</taxon>
        <taxon>Bacillati</taxon>
        <taxon>Actinomycetota</taxon>
        <taxon>Actinomycetes</taxon>
        <taxon>Pseudonocardiales</taxon>
        <taxon>Pseudonocardiaceae</taxon>
        <taxon>Amycolatopsis</taxon>
    </lineage>
</organism>
<dbReference type="InterPro" id="IPR002397">
    <property type="entry name" value="Cyt_P450_B"/>
</dbReference>
<gene>
    <name evidence="3" type="ORF">SAMN04489730_3529</name>
</gene>